<gene>
    <name evidence="3" type="ORF">Triagg1_9707</name>
</gene>
<keyword evidence="4" id="KW-1185">Reference proteome</keyword>
<dbReference type="PROSITE" id="PS50048">
    <property type="entry name" value="ZN2_CY6_FUNGAL_2"/>
    <property type="match status" value="1"/>
</dbReference>
<dbReference type="SUPFAM" id="SSF57701">
    <property type="entry name" value="Zn2/Cys6 DNA-binding domain"/>
    <property type="match status" value="1"/>
</dbReference>
<evidence type="ECO:0000313" key="3">
    <source>
        <dbReference type="EMBL" id="KAK4062837.1"/>
    </source>
</evidence>
<evidence type="ECO:0000313" key="4">
    <source>
        <dbReference type="Proteomes" id="UP001273209"/>
    </source>
</evidence>
<dbReference type="GeneID" id="87924599"/>
<sequence length="212" mass="23559">MSFTARERYNPPPRKKSCASCIKAKRRCDFAVPACLRCSQRQIQCEYPSRTPRTKAKSPSRVALEPAPLQDVAVPDGGLGDDCTEGAKPMACQFGPIANVDEESSQHNMHQFLADLATLNYSDESRDYDAVPRPSMLTAPATKGLHDRLTEIVARRLQFSLDQIQKAPRTMVMEMQTPWSHPLLYADSMPRSMQGTKASLCPVIGYIATNKI</sequence>
<evidence type="ECO:0000259" key="2">
    <source>
        <dbReference type="PROSITE" id="PS50048"/>
    </source>
</evidence>
<proteinExistence type="predicted"/>
<dbReference type="AlphaFoldDB" id="A0AAE1IYF1"/>
<dbReference type="InterPro" id="IPR001138">
    <property type="entry name" value="Zn2Cys6_DnaBD"/>
</dbReference>
<evidence type="ECO:0000256" key="1">
    <source>
        <dbReference type="ARBA" id="ARBA00023242"/>
    </source>
</evidence>
<dbReference type="Gene3D" id="4.10.240.10">
    <property type="entry name" value="Zn(2)-C6 fungal-type DNA-binding domain"/>
    <property type="match status" value="1"/>
</dbReference>
<keyword evidence="1" id="KW-0539">Nucleus</keyword>
<name>A0AAE1IYF1_9HYPO</name>
<dbReference type="EMBL" id="JAWRVG010000057">
    <property type="protein sequence ID" value="KAK4062837.1"/>
    <property type="molecule type" value="Genomic_DNA"/>
</dbReference>
<dbReference type="InterPro" id="IPR036864">
    <property type="entry name" value="Zn2-C6_fun-type_DNA-bd_sf"/>
</dbReference>
<reference evidence="3" key="1">
    <citation type="submission" date="2023-11" db="EMBL/GenBank/DDBJ databases">
        <title>The genome sequences of three competitors of mushroom-forming fungi.</title>
        <authorList>
            <person name="Beijen E."/>
            <person name="Ohm R.A."/>
        </authorList>
    </citation>
    <scope>NUCLEOTIDE SEQUENCE</scope>
    <source>
        <strain evidence="3">CBS 100526</strain>
    </source>
</reference>
<feature type="domain" description="Zn(2)-C6 fungal-type" evidence="2">
    <location>
        <begin position="17"/>
        <end position="47"/>
    </location>
</feature>
<dbReference type="GO" id="GO:0000981">
    <property type="term" value="F:DNA-binding transcription factor activity, RNA polymerase II-specific"/>
    <property type="evidence" value="ECO:0007669"/>
    <property type="project" value="InterPro"/>
</dbReference>
<organism evidence="3 4">
    <name type="scientific">Trichoderma aggressivum f. europaeum</name>
    <dbReference type="NCBI Taxonomy" id="173218"/>
    <lineage>
        <taxon>Eukaryota</taxon>
        <taxon>Fungi</taxon>
        <taxon>Dikarya</taxon>
        <taxon>Ascomycota</taxon>
        <taxon>Pezizomycotina</taxon>
        <taxon>Sordariomycetes</taxon>
        <taxon>Hypocreomycetidae</taxon>
        <taxon>Hypocreales</taxon>
        <taxon>Hypocreaceae</taxon>
        <taxon>Trichoderma</taxon>
    </lineage>
</organism>
<protein>
    <submittedName>
        <fullName evidence="3">Transcriptional regulator family: Fungal Specific TF</fullName>
    </submittedName>
</protein>
<comment type="caution">
    <text evidence="3">The sequence shown here is derived from an EMBL/GenBank/DDBJ whole genome shotgun (WGS) entry which is preliminary data.</text>
</comment>
<dbReference type="CDD" id="cd00067">
    <property type="entry name" value="GAL4"/>
    <property type="match status" value="1"/>
</dbReference>
<accession>A0AAE1IYF1</accession>
<dbReference type="Pfam" id="PF00172">
    <property type="entry name" value="Zn_clus"/>
    <property type="match status" value="1"/>
</dbReference>
<dbReference type="SMART" id="SM00066">
    <property type="entry name" value="GAL4"/>
    <property type="match status" value="1"/>
</dbReference>
<dbReference type="RefSeq" id="XP_062751395.1">
    <property type="nucleotide sequence ID" value="XM_062904695.1"/>
</dbReference>
<dbReference type="Proteomes" id="UP001273209">
    <property type="component" value="Unassembled WGS sequence"/>
</dbReference>
<dbReference type="GO" id="GO:0008270">
    <property type="term" value="F:zinc ion binding"/>
    <property type="evidence" value="ECO:0007669"/>
    <property type="project" value="InterPro"/>
</dbReference>